<dbReference type="Proteomes" id="UP001152747">
    <property type="component" value="Unassembled WGS sequence"/>
</dbReference>
<evidence type="ECO:0000313" key="2">
    <source>
        <dbReference type="EMBL" id="CAI5446195.1"/>
    </source>
</evidence>
<protein>
    <submittedName>
        <fullName evidence="2">Uncharacterized protein</fullName>
    </submittedName>
</protein>
<reference evidence="2" key="1">
    <citation type="submission" date="2022-11" db="EMBL/GenBank/DDBJ databases">
        <authorList>
            <person name="Kikuchi T."/>
        </authorList>
    </citation>
    <scope>NUCLEOTIDE SEQUENCE</scope>
    <source>
        <strain evidence="2">PS1010</strain>
    </source>
</reference>
<keyword evidence="3" id="KW-1185">Reference proteome</keyword>
<dbReference type="AlphaFoldDB" id="A0A9P1IJG8"/>
<sequence>MCDGARFFRRFFGHAFNYKFAATRGNSYFCFLLRASFQNCNFTIQMSIDWNTLSENERRKVLQKGQMELDDLKRKIDEKQKQLCEKRATIPEICKQSFIEEKVTLLGHAIEGELPIVHSNKPSLDAQTVIGEIQNRLKADEYNLETENALKEHIAKAEKEIEETNQKCLEVAANLLSMKYIV</sequence>
<accession>A0A9P1IJG8</accession>
<feature type="coiled-coil region" evidence="1">
    <location>
        <begin position="143"/>
        <end position="174"/>
    </location>
</feature>
<comment type="caution">
    <text evidence="2">The sequence shown here is derived from an EMBL/GenBank/DDBJ whole genome shotgun (WGS) entry which is preliminary data.</text>
</comment>
<name>A0A9P1IJG8_9PELO</name>
<gene>
    <name evidence="2" type="ORF">CAMP_LOCUS8832</name>
</gene>
<organism evidence="2 3">
    <name type="scientific">Caenorhabditis angaria</name>
    <dbReference type="NCBI Taxonomy" id="860376"/>
    <lineage>
        <taxon>Eukaryota</taxon>
        <taxon>Metazoa</taxon>
        <taxon>Ecdysozoa</taxon>
        <taxon>Nematoda</taxon>
        <taxon>Chromadorea</taxon>
        <taxon>Rhabditida</taxon>
        <taxon>Rhabditina</taxon>
        <taxon>Rhabditomorpha</taxon>
        <taxon>Rhabditoidea</taxon>
        <taxon>Rhabditidae</taxon>
        <taxon>Peloderinae</taxon>
        <taxon>Caenorhabditis</taxon>
    </lineage>
</organism>
<evidence type="ECO:0000256" key="1">
    <source>
        <dbReference type="SAM" id="Coils"/>
    </source>
</evidence>
<dbReference type="EMBL" id="CANHGI010000003">
    <property type="protein sequence ID" value="CAI5446195.1"/>
    <property type="molecule type" value="Genomic_DNA"/>
</dbReference>
<keyword evidence="1" id="KW-0175">Coiled coil</keyword>
<dbReference type="OrthoDB" id="5892056at2759"/>
<evidence type="ECO:0000313" key="3">
    <source>
        <dbReference type="Proteomes" id="UP001152747"/>
    </source>
</evidence>
<proteinExistence type="predicted"/>